<dbReference type="AlphaFoldDB" id="A0ABD2SNU9"/>
<reference evidence="4 5" key="1">
    <citation type="submission" date="2024-05" db="EMBL/GenBank/DDBJ databases">
        <title>De novo assembly of an allotetraploid wild potato.</title>
        <authorList>
            <person name="Hosaka A.J."/>
        </authorList>
    </citation>
    <scope>NUCLEOTIDE SEQUENCE [LARGE SCALE GENOMIC DNA]</scope>
    <source>
        <tissue evidence="4">Young leaves</tissue>
    </source>
</reference>
<dbReference type="Proteomes" id="UP001627284">
    <property type="component" value="Unassembled WGS sequence"/>
</dbReference>
<sequence>MNYTPPRKPPFCSLYVLCKLTSTPFFFVRFSWLSISNFLSFSSSPNSSSSTLYFCTICHFSLSFAFFLDFKLLFFAWLVSWLLRTFLLCLDYLKKDDGQCSSKLRRSNTPFFSIRFYQERQRNWFFTFKCCCCFYLYSVSSLNRGCLLYWGFTYSSMGTKMKGIYKYISNIFVVKEREIEIGFPTDVKHVAHIGWDGQSGNAPSWMNEFKTGPDFATTSIGNSGSAHSPWASQDYTESMRQQQSSDLYRDVTPTVGSKKQKRRKAKSTSSPRSGSSSSSRSSRAEKSKTKFVEGNAKPLNIEVA</sequence>
<feature type="compositionally biased region" description="Low complexity" evidence="1">
    <location>
        <begin position="267"/>
        <end position="281"/>
    </location>
</feature>
<keyword evidence="2" id="KW-0472">Membrane</keyword>
<dbReference type="InterPro" id="IPR000095">
    <property type="entry name" value="CRIB_dom"/>
</dbReference>
<proteinExistence type="predicted"/>
<evidence type="ECO:0000256" key="1">
    <source>
        <dbReference type="SAM" id="MobiDB-lite"/>
    </source>
</evidence>
<dbReference type="PANTHER" id="PTHR46325:SF20">
    <property type="entry name" value="CRIB DOMAIN-CONTAINING PROTEIN RIC10"/>
    <property type="match status" value="1"/>
</dbReference>
<evidence type="ECO:0000256" key="2">
    <source>
        <dbReference type="SAM" id="Phobius"/>
    </source>
</evidence>
<dbReference type="Pfam" id="PF00786">
    <property type="entry name" value="PBD"/>
    <property type="match status" value="1"/>
</dbReference>
<dbReference type="PANTHER" id="PTHR46325">
    <property type="entry name" value="CRIB DOMAIN-CONTAINING PROTEIN RIC8"/>
    <property type="match status" value="1"/>
</dbReference>
<organism evidence="4 5">
    <name type="scientific">Solanum stoloniferum</name>
    <dbReference type="NCBI Taxonomy" id="62892"/>
    <lineage>
        <taxon>Eukaryota</taxon>
        <taxon>Viridiplantae</taxon>
        <taxon>Streptophyta</taxon>
        <taxon>Embryophyta</taxon>
        <taxon>Tracheophyta</taxon>
        <taxon>Spermatophyta</taxon>
        <taxon>Magnoliopsida</taxon>
        <taxon>eudicotyledons</taxon>
        <taxon>Gunneridae</taxon>
        <taxon>Pentapetalae</taxon>
        <taxon>asterids</taxon>
        <taxon>lamiids</taxon>
        <taxon>Solanales</taxon>
        <taxon>Solanaceae</taxon>
        <taxon>Solanoideae</taxon>
        <taxon>Solaneae</taxon>
        <taxon>Solanum</taxon>
    </lineage>
</organism>
<keyword evidence="5" id="KW-1185">Reference proteome</keyword>
<keyword evidence="2" id="KW-1133">Transmembrane helix</keyword>
<gene>
    <name evidence="4" type="ORF">AABB24_024472</name>
</gene>
<keyword evidence="2" id="KW-0812">Transmembrane</keyword>
<dbReference type="FunFam" id="3.90.810.10:FF:000029">
    <property type="entry name" value="Elongation factor Ts, mitochondrial"/>
    <property type="match status" value="1"/>
</dbReference>
<dbReference type="EMBL" id="JBJKTR010000014">
    <property type="protein sequence ID" value="KAL3345528.1"/>
    <property type="molecule type" value="Genomic_DNA"/>
</dbReference>
<feature type="compositionally biased region" description="Polar residues" evidence="1">
    <location>
        <begin position="222"/>
        <end position="246"/>
    </location>
</feature>
<feature type="region of interest" description="Disordered" evidence="1">
    <location>
        <begin position="222"/>
        <end position="304"/>
    </location>
</feature>
<dbReference type="PROSITE" id="PS50108">
    <property type="entry name" value="CRIB"/>
    <property type="match status" value="1"/>
</dbReference>
<evidence type="ECO:0000259" key="3">
    <source>
        <dbReference type="PROSITE" id="PS50108"/>
    </source>
</evidence>
<protein>
    <recommendedName>
        <fullName evidence="3">CRIB domain-containing protein</fullName>
    </recommendedName>
</protein>
<evidence type="ECO:0000313" key="4">
    <source>
        <dbReference type="EMBL" id="KAL3345528.1"/>
    </source>
</evidence>
<feature type="transmembrane region" description="Helical" evidence="2">
    <location>
        <begin position="20"/>
        <end position="39"/>
    </location>
</feature>
<comment type="caution">
    <text evidence="4">The sequence shown here is derived from an EMBL/GenBank/DDBJ whole genome shotgun (WGS) entry which is preliminary data.</text>
</comment>
<dbReference type="InterPro" id="IPR036936">
    <property type="entry name" value="CRIB_dom_sf"/>
</dbReference>
<dbReference type="CDD" id="cd00132">
    <property type="entry name" value="CRIB"/>
    <property type="match status" value="1"/>
</dbReference>
<accession>A0ABD2SNU9</accession>
<feature type="domain" description="CRIB" evidence="3">
    <location>
        <begin position="181"/>
        <end position="194"/>
    </location>
</feature>
<dbReference type="Gene3D" id="3.90.810.10">
    <property type="entry name" value="CRIB domain"/>
    <property type="match status" value="1"/>
</dbReference>
<feature type="compositionally biased region" description="Basic and acidic residues" evidence="1">
    <location>
        <begin position="282"/>
        <end position="291"/>
    </location>
</feature>
<dbReference type="SMART" id="SM00285">
    <property type="entry name" value="PBD"/>
    <property type="match status" value="1"/>
</dbReference>
<evidence type="ECO:0000313" key="5">
    <source>
        <dbReference type="Proteomes" id="UP001627284"/>
    </source>
</evidence>
<name>A0ABD2SNU9_9SOLN</name>